<sequence>MSYDFTTLSPSDFENLVADLLSRSWGQRLEIFKAGKDDGIDLRIAPVDTDEGDTIVQCKRYAPHKIAELLRNVKHEIPKLAKLRPRRYVLATSVGLSPHNKDAIFEQFRPWCQSTSDILGVDELNALLREHPEVEKAHFKLWVSSTQVLESLLHARIFAFTEATIDATRRQLSKLVVHNGLSRALELLHAHHHVLIAGNPGIGKTTLARMLMCHYIDHGFEPVMISSNVEDAWTLVHQVRDERQKLFIVYDDFLGMDQFDSRRFDKNEDSSLMALLDKVSASPNLRFVLTTREYILEDAKRVHGAFDERANELLKCTISLADYTETQRARMLFNHLYFSELADGRLDAFVQAGVYREIVKHRHFNPRVVEAISNAANSKAMTDGEYIKYVKEEFENPAKLWSTPFHRHISEIAKHILVCLWSFGGSAEVLMLRKCVSLMNRNVSSEVLAAQFRDAMRQIDGNFIQTGRFAASNWRLPELHIAQFHNPSVAEFVRRLVSEEPAWLERVLPAITSFDQLNVVFNAAEATKTIDETVPAFWVKLRQRLRLCEDNVHRRFLTYRYGASTPRMVWDVEPVKLSAITLRELQIEFRAQLPDEQTRILEERLLTVSAWSELIRDTLNRMIGAVDVARIQHWIATHWSMERVLESNRCYRAATFGAFNDPEYGTMELSILESLIRGCLCAGAPFNKADARAIADVAEASVSMSLDNEENPDEIRYCAKELKKLEEYINVDMSSSVAALELQANFLESKDDEEDEEDSDAEDNRYEAESSAGEDEDIDLLFSRLLSR</sequence>
<dbReference type="Gene3D" id="3.40.1350.10">
    <property type="match status" value="1"/>
</dbReference>
<comment type="caution">
    <text evidence="3">The sequence shown here is derived from an EMBL/GenBank/DDBJ whole genome shotgun (WGS) entry which is preliminary data.</text>
</comment>
<feature type="domain" description="AAA+ ATPase" evidence="2">
    <location>
        <begin position="190"/>
        <end position="316"/>
    </location>
</feature>
<protein>
    <submittedName>
        <fullName evidence="3">Broad-specificity NMP kinase</fullName>
    </submittedName>
</protein>
<keyword evidence="3" id="KW-0418">Kinase</keyword>
<dbReference type="InterPro" id="IPR049050">
    <property type="entry name" value="nSTAND3"/>
</dbReference>
<dbReference type="Pfam" id="PF04471">
    <property type="entry name" value="Mrr_cat"/>
    <property type="match status" value="1"/>
</dbReference>
<evidence type="ECO:0000313" key="3">
    <source>
        <dbReference type="EMBL" id="MBB2927109.1"/>
    </source>
</evidence>
<dbReference type="SMART" id="SM00382">
    <property type="entry name" value="AAA"/>
    <property type="match status" value="1"/>
</dbReference>
<dbReference type="SUPFAM" id="SSF52540">
    <property type="entry name" value="P-loop containing nucleoside triphosphate hydrolases"/>
    <property type="match status" value="1"/>
</dbReference>
<evidence type="ECO:0000259" key="2">
    <source>
        <dbReference type="SMART" id="SM00382"/>
    </source>
</evidence>
<keyword evidence="4" id="KW-1185">Reference proteome</keyword>
<dbReference type="InterPro" id="IPR011856">
    <property type="entry name" value="tRNA_endonuc-like_dom_sf"/>
</dbReference>
<feature type="compositionally biased region" description="Acidic residues" evidence="1">
    <location>
        <begin position="750"/>
        <end position="761"/>
    </location>
</feature>
<dbReference type="Proteomes" id="UP000533533">
    <property type="component" value="Unassembled WGS sequence"/>
</dbReference>
<reference evidence="3 4" key="1">
    <citation type="submission" date="2020-08" db="EMBL/GenBank/DDBJ databases">
        <title>Genomic Encyclopedia of Type Strains, Phase IV (KMG-V): Genome sequencing to study the core and pangenomes of soil and plant-associated prokaryotes.</title>
        <authorList>
            <person name="Whitman W."/>
        </authorList>
    </citation>
    <scope>NUCLEOTIDE SEQUENCE [LARGE SCALE GENOMIC DNA]</scope>
    <source>
        <strain evidence="3 4">SRMrh-85</strain>
    </source>
</reference>
<dbReference type="EMBL" id="JACHVZ010000004">
    <property type="protein sequence ID" value="MBB2927109.1"/>
    <property type="molecule type" value="Genomic_DNA"/>
</dbReference>
<dbReference type="InterPro" id="IPR003593">
    <property type="entry name" value="AAA+_ATPase"/>
</dbReference>
<gene>
    <name evidence="3" type="ORF">FHX59_001522</name>
</gene>
<name>A0ABR6FI58_9BURK</name>
<evidence type="ECO:0000313" key="4">
    <source>
        <dbReference type="Proteomes" id="UP000533533"/>
    </source>
</evidence>
<dbReference type="InterPro" id="IPR007560">
    <property type="entry name" value="Restrct_endonuc_IV_Mrr"/>
</dbReference>
<dbReference type="GO" id="GO:0016301">
    <property type="term" value="F:kinase activity"/>
    <property type="evidence" value="ECO:0007669"/>
    <property type="project" value="UniProtKB-KW"/>
</dbReference>
<dbReference type="Gene3D" id="3.40.50.300">
    <property type="entry name" value="P-loop containing nucleotide triphosphate hydrolases"/>
    <property type="match status" value="1"/>
</dbReference>
<evidence type="ECO:0000256" key="1">
    <source>
        <dbReference type="SAM" id="MobiDB-lite"/>
    </source>
</evidence>
<feature type="region of interest" description="Disordered" evidence="1">
    <location>
        <begin position="747"/>
        <end position="777"/>
    </location>
</feature>
<accession>A0ABR6FI58</accession>
<dbReference type="InterPro" id="IPR027417">
    <property type="entry name" value="P-loop_NTPase"/>
</dbReference>
<proteinExistence type="predicted"/>
<organism evidence="3 4">
    <name type="scientific">Paraburkholderia silvatlantica</name>
    <dbReference type="NCBI Taxonomy" id="321895"/>
    <lineage>
        <taxon>Bacteria</taxon>
        <taxon>Pseudomonadati</taxon>
        <taxon>Pseudomonadota</taxon>
        <taxon>Betaproteobacteria</taxon>
        <taxon>Burkholderiales</taxon>
        <taxon>Burkholderiaceae</taxon>
        <taxon>Paraburkholderia</taxon>
    </lineage>
</organism>
<dbReference type="RefSeq" id="WP_110383202.1">
    <property type="nucleotide sequence ID" value="NZ_JACHVZ010000004.1"/>
</dbReference>
<keyword evidence="3" id="KW-0808">Transferase</keyword>
<dbReference type="Pfam" id="PF20720">
    <property type="entry name" value="nSTAND3"/>
    <property type="match status" value="1"/>
</dbReference>